<dbReference type="Proteomes" id="UP000187455">
    <property type="component" value="Unassembled WGS sequence"/>
</dbReference>
<name>A0A1R0H0R9_9FUNG</name>
<comment type="caution">
    <text evidence="1">The sequence shown here is derived from an EMBL/GenBank/DDBJ whole genome shotgun (WGS) entry which is preliminary data.</text>
</comment>
<dbReference type="AlphaFoldDB" id="A0A1R0H0R9"/>
<accession>A0A1R0H0R9</accession>
<reference evidence="1 2" key="1">
    <citation type="journal article" date="2016" name="Mol. Biol. Evol.">
        <title>Genome-Wide Survey of Gut Fungi (Harpellales) Reveals the First Horizontally Transferred Ubiquitin Gene from a Mosquito Host.</title>
        <authorList>
            <person name="Wang Y."/>
            <person name="White M.M."/>
            <person name="Kvist S."/>
            <person name="Moncalvo J.M."/>
        </authorList>
    </citation>
    <scope>NUCLEOTIDE SEQUENCE [LARGE SCALE GENOMIC DNA]</scope>
    <source>
        <strain evidence="1 2">ALG-7-W6</strain>
    </source>
</reference>
<proteinExistence type="predicted"/>
<gene>
    <name evidence="1" type="ORF">AYI68_g3137</name>
</gene>
<evidence type="ECO:0000313" key="1">
    <source>
        <dbReference type="EMBL" id="OLY82733.1"/>
    </source>
</evidence>
<dbReference type="EMBL" id="LSSL01001283">
    <property type="protein sequence ID" value="OLY82733.1"/>
    <property type="molecule type" value="Genomic_DNA"/>
</dbReference>
<organism evidence="1 2">
    <name type="scientific">Smittium mucronatum</name>
    <dbReference type="NCBI Taxonomy" id="133383"/>
    <lineage>
        <taxon>Eukaryota</taxon>
        <taxon>Fungi</taxon>
        <taxon>Fungi incertae sedis</taxon>
        <taxon>Zoopagomycota</taxon>
        <taxon>Kickxellomycotina</taxon>
        <taxon>Harpellomycetes</taxon>
        <taxon>Harpellales</taxon>
        <taxon>Legeriomycetaceae</taxon>
        <taxon>Smittium</taxon>
    </lineage>
</organism>
<keyword evidence="2" id="KW-1185">Reference proteome</keyword>
<evidence type="ECO:0000313" key="2">
    <source>
        <dbReference type="Proteomes" id="UP000187455"/>
    </source>
</evidence>
<sequence length="653" mass="73741">MRLEADVGWENQLESENPLLLSDSEAKTNSMPYNTPFNLSNSSTIDANKNGLFIIGEFPTNLEKLSDFNQNKNSDPSSNNVDSFTTLMDNIFRFTKALISSGLPTNYKQRQVNVSWINISPKISENNSANVTVEKNLLEYQTCILFAKLLFKIFGGVFLRISDLFDPNFKSNLNSLFPNSKTHSILLKDFLSKFTCNSSHLNSQKDSFLSSKSLENSSLKDYFIDFLLKFYIKDPQIFSKLQPLKIITPIDCNNSNEKCTSPILSPKILKMDSFVCSFSDPEANFEKNALFEVLNFRNFVSEYILASTTYCNSHDNGIDLTHSRLNSNDLGSLYPILNILGYVKNYPWSSCTDLDSSKFSSWAIKICTIYSETFSSMSNLIMAATISNANEVFTDTLRSMKNPLNIILFPTALGIYKVVVVKDSTTFFNNITSIDSSMLFEISTYHNGVVRKSHDDYASKIAFSSANIDTNVNSFIPNSKYKKSLKNAASISKHIPTVGHVFIPHSDHIFTKSLFNCLDSRNCSTATKTTFKNESLETGKKNSISKLNLFSELGASNKFYKNNSPNDTLISPGLSFDLEKTKNDLNNIFDIYHYDQDDILSSNTHDIPKDTSILALDIGTYEDSRDFGKAENINQWFERFYISYLDPINVISF</sequence>
<protein>
    <submittedName>
        <fullName evidence="1">Uncharacterized protein</fullName>
    </submittedName>
</protein>